<dbReference type="GO" id="GO:0005739">
    <property type="term" value="C:mitochondrion"/>
    <property type="evidence" value="ECO:0007669"/>
    <property type="project" value="TreeGrafter"/>
</dbReference>
<evidence type="ECO:0000256" key="2">
    <source>
        <dbReference type="ARBA" id="ARBA00008654"/>
    </source>
</evidence>
<evidence type="ECO:0000313" key="10">
    <source>
        <dbReference type="Proteomes" id="UP000078237"/>
    </source>
</evidence>
<feature type="domain" description="Gamma-butyrobetaine hydroxylase-like N-terminal" evidence="8">
    <location>
        <begin position="70"/>
        <end position="141"/>
    </location>
</feature>
<evidence type="ECO:0000256" key="4">
    <source>
        <dbReference type="ARBA" id="ARBA00022964"/>
    </source>
</evidence>
<dbReference type="Pfam" id="PF06155">
    <property type="entry name" value="GBBH-like_N"/>
    <property type="match status" value="1"/>
</dbReference>
<dbReference type="InterPro" id="IPR042098">
    <property type="entry name" value="TauD-like_sf"/>
</dbReference>
<dbReference type="GO" id="GO:0016706">
    <property type="term" value="F:2-oxoglutarate-dependent dioxygenase activity"/>
    <property type="evidence" value="ECO:0007669"/>
    <property type="project" value="UniProtKB-ARBA"/>
</dbReference>
<reference evidence="9 10" key="1">
    <citation type="journal article" date="2016" name="Genome Announc.">
        <title>Genome Sequence of Madurella mycetomatis mm55, Isolated from a Human Mycetoma Case in Sudan.</title>
        <authorList>
            <person name="Smit S."/>
            <person name="Derks M.F."/>
            <person name="Bervoets S."/>
            <person name="Fahal A."/>
            <person name="van Leeuwen W."/>
            <person name="van Belkum A."/>
            <person name="van de Sande W.W."/>
        </authorList>
    </citation>
    <scope>NUCLEOTIDE SEQUENCE [LARGE SCALE GENOMIC DNA]</scope>
    <source>
        <strain evidence="10">mm55</strain>
    </source>
</reference>
<dbReference type="InterPro" id="IPR010376">
    <property type="entry name" value="GBBH-like_N"/>
</dbReference>
<evidence type="ECO:0000256" key="5">
    <source>
        <dbReference type="ARBA" id="ARBA00023002"/>
    </source>
</evidence>
<evidence type="ECO:0000313" key="9">
    <source>
        <dbReference type="EMBL" id="KXX77401.1"/>
    </source>
</evidence>
<gene>
    <name evidence="9" type="ORF">MMYC01_206071</name>
</gene>
<proteinExistence type="inferred from homology"/>
<dbReference type="GO" id="GO:0046872">
    <property type="term" value="F:metal ion binding"/>
    <property type="evidence" value="ECO:0007669"/>
    <property type="project" value="UniProtKB-KW"/>
</dbReference>
<dbReference type="Gene3D" id="3.60.130.10">
    <property type="entry name" value="Clavaminate synthase-like"/>
    <property type="match status" value="1"/>
</dbReference>
<dbReference type="PANTHER" id="PTHR10696">
    <property type="entry name" value="GAMMA-BUTYROBETAINE HYDROXYLASE-RELATED"/>
    <property type="match status" value="1"/>
</dbReference>
<dbReference type="InterPro" id="IPR003819">
    <property type="entry name" value="TauD/TfdA-like"/>
</dbReference>
<dbReference type="InterPro" id="IPR038492">
    <property type="entry name" value="GBBH-like_N_sf"/>
</dbReference>
<organism evidence="9 10">
    <name type="scientific">Madurella mycetomatis</name>
    <dbReference type="NCBI Taxonomy" id="100816"/>
    <lineage>
        <taxon>Eukaryota</taxon>
        <taxon>Fungi</taxon>
        <taxon>Dikarya</taxon>
        <taxon>Ascomycota</taxon>
        <taxon>Pezizomycotina</taxon>
        <taxon>Sordariomycetes</taxon>
        <taxon>Sordariomycetidae</taxon>
        <taxon>Sordariales</taxon>
        <taxon>Sordariales incertae sedis</taxon>
        <taxon>Madurella</taxon>
    </lineage>
</organism>
<dbReference type="InterPro" id="IPR050411">
    <property type="entry name" value="AlphaKG_dependent_hydroxylases"/>
</dbReference>
<evidence type="ECO:0000259" key="7">
    <source>
        <dbReference type="Pfam" id="PF02668"/>
    </source>
</evidence>
<comment type="similarity">
    <text evidence="2">Belongs to the gamma-BBH/TMLD family.</text>
</comment>
<dbReference type="AlphaFoldDB" id="A0A175W1S7"/>
<dbReference type="EMBL" id="LCTW02000162">
    <property type="protein sequence ID" value="KXX77401.1"/>
    <property type="molecule type" value="Genomic_DNA"/>
</dbReference>
<dbReference type="Pfam" id="PF02668">
    <property type="entry name" value="TauD"/>
    <property type="match status" value="1"/>
</dbReference>
<evidence type="ECO:0000256" key="3">
    <source>
        <dbReference type="ARBA" id="ARBA00022723"/>
    </source>
</evidence>
<dbReference type="OrthoDB" id="406634at2759"/>
<comment type="cofactor">
    <cofactor evidence="1">
        <name>Fe(2+)</name>
        <dbReference type="ChEBI" id="CHEBI:29033"/>
    </cofactor>
</comment>
<dbReference type="SUPFAM" id="SSF51197">
    <property type="entry name" value="Clavaminate synthase-like"/>
    <property type="match status" value="1"/>
</dbReference>
<accession>A0A175W1S7</accession>
<keyword evidence="6" id="KW-0408">Iron</keyword>
<keyword evidence="10" id="KW-1185">Reference proteome</keyword>
<feature type="domain" description="TauD/TfdA-like" evidence="7">
    <location>
        <begin position="197"/>
        <end position="439"/>
    </location>
</feature>
<keyword evidence="5" id="KW-0560">Oxidoreductase</keyword>
<name>A0A175W1S7_9PEZI</name>
<dbReference type="VEuPathDB" id="FungiDB:MMYC01_206071"/>
<protein>
    <submittedName>
        <fullName evidence="9">Gamma-butyrobetaine dioxygenase</fullName>
    </submittedName>
</protein>
<comment type="caution">
    <text evidence="9">The sequence shown here is derived from an EMBL/GenBank/DDBJ whole genome shotgun (WGS) entry which is preliminary data.</text>
</comment>
<dbReference type="CDD" id="cd00250">
    <property type="entry name" value="CAS_like"/>
    <property type="match status" value="1"/>
</dbReference>
<sequence length="496" mass="55930">MGRSLAAAVPAALRTVRCVSVPPAVGLPRLWQHSSAQNAARPCRHIHEFRRSYGGAISRIWRGDVGTVTRGDETLSIKLESSQHTIQLSNLWLRDACACPQCVDPDSGQKNFSTTELPDKFHVEHAELGPDGSLTVVWSSDRLSNGAAHTSTFPADEVRSWEVDTVPRGSVVSPSTLYRMPWNRIMYEDLLSRGSCRVSYDTWVNDEEAFWKAFSDLQKTGLIFLTGVPDREHEVEHIAGRIGTLQETFYGRTWDVKSKPQAENVAYTSVFLGLHQDLMYYDPVPKLQLLHCLANSCEGGESLFSNGIRAAYELRLTKPADYDVLSTHGAYFCYQKGGHHYFQRRNTIATADNGYPKETYWAPPFQTTFARSGEQGGHGDIFAWKNAATAFQRILESPENVIEAKLQPGECVIFDNRRVLHGRRQFAAGQGNRWLKGCYISPQVYAAKVTEMLSRKGPIPPPQTSEMYREQATFRKTFEAVRTESLDWQRTSRERK</sequence>
<dbReference type="PANTHER" id="PTHR10696:SF25">
    <property type="entry name" value="OXIDOREDUCTASE AIM17-RELATED"/>
    <property type="match status" value="1"/>
</dbReference>
<dbReference type="Gene3D" id="3.30.2020.30">
    <property type="match status" value="1"/>
</dbReference>
<dbReference type="Proteomes" id="UP000078237">
    <property type="component" value="Unassembled WGS sequence"/>
</dbReference>
<dbReference type="GO" id="GO:0045329">
    <property type="term" value="P:carnitine biosynthetic process"/>
    <property type="evidence" value="ECO:0007669"/>
    <property type="project" value="TreeGrafter"/>
</dbReference>
<evidence type="ECO:0000256" key="6">
    <source>
        <dbReference type="ARBA" id="ARBA00023004"/>
    </source>
</evidence>
<keyword evidence="3" id="KW-0479">Metal-binding</keyword>
<keyword evidence="4 9" id="KW-0223">Dioxygenase</keyword>
<evidence type="ECO:0000259" key="8">
    <source>
        <dbReference type="Pfam" id="PF06155"/>
    </source>
</evidence>
<evidence type="ECO:0000256" key="1">
    <source>
        <dbReference type="ARBA" id="ARBA00001954"/>
    </source>
</evidence>
<dbReference type="STRING" id="100816.A0A175W1S7"/>